<dbReference type="GO" id="GO:0030288">
    <property type="term" value="C:outer membrane-bounded periplasmic space"/>
    <property type="evidence" value="ECO:0007669"/>
    <property type="project" value="TreeGrafter"/>
</dbReference>
<evidence type="ECO:0000259" key="5">
    <source>
        <dbReference type="SMART" id="SM00646"/>
    </source>
</evidence>
<protein>
    <recommendedName>
        <fullName evidence="2">N-acetylmuramoyl-L-alanine amidase</fullName>
        <ecNumber evidence="2">3.5.1.28</ecNumber>
    </recommendedName>
</protein>
<dbReference type="GO" id="GO:0009253">
    <property type="term" value="P:peptidoglycan catabolic process"/>
    <property type="evidence" value="ECO:0007669"/>
    <property type="project" value="InterPro"/>
</dbReference>
<dbReference type="EC" id="3.5.1.28" evidence="2"/>
<dbReference type="PANTHER" id="PTHR30404">
    <property type="entry name" value="N-ACETYLMURAMOYL-L-ALANINE AMIDASE"/>
    <property type="match status" value="1"/>
</dbReference>
<dbReference type="InterPro" id="IPR050695">
    <property type="entry name" value="N-acetylmuramoyl_amidase_3"/>
</dbReference>
<keyword evidence="4" id="KW-1133">Transmembrane helix</keyword>
<dbReference type="Proteomes" id="UP000199705">
    <property type="component" value="Unassembled WGS sequence"/>
</dbReference>
<evidence type="ECO:0000256" key="2">
    <source>
        <dbReference type="ARBA" id="ARBA00011901"/>
    </source>
</evidence>
<dbReference type="Pfam" id="PF05569">
    <property type="entry name" value="Peptidase_M56"/>
    <property type="match status" value="1"/>
</dbReference>
<feature type="transmembrane region" description="Helical" evidence="4">
    <location>
        <begin position="267"/>
        <end position="285"/>
    </location>
</feature>
<comment type="catalytic activity">
    <reaction evidence="1">
        <text>Hydrolyzes the link between N-acetylmuramoyl residues and L-amino acid residues in certain cell-wall glycopeptides.</text>
        <dbReference type="EC" id="3.5.1.28"/>
    </reaction>
</comment>
<keyword evidence="3" id="KW-0378">Hydrolase</keyword>
<evidence type="ECO:0000256" key="3">
    <source>
        <dbReference type="ARBA" id="ARBA00022801"/>
    </source>
</evidence>
<dbReference type="AlphaFoldDB" id="A0A1G8N4Y7"/>
<reference evidence="7" key="1">
    <citation type="submission" date="2016-10" db="EMBL/GenBank/DDBJ databases">
        <authorList>
            <person name="Varghese N."/>
            <person name="Submissions S."/>
        </authorList>
    </citation>
    <scope>NUCLEOTIDE SEQUENCE [LARGE SCALE GENOMIC DNA]</scope>
    <source>
        <strain evidence="7">Gh-67</strain>
    </source>
</reference>
<accession>A0A1G8N4Y7</accession>
<evidence type="ECO:0000313" key="6">
    <source>
        <dbReference type="EMBL" id="SDI75264.1"/>
    </source>
</evidence>
<evidence type="ECO:0000256" key="4">
    <source>
        <dbReference type="SAM" id="Phobius"/>
    </source>
</evidence>
<organism evidence="6 7">
    <name type="scientific">Mucilaginibacter gossypii</name>
    <dbReference type="NCBI Taxonomy" id="551996"/>
    <lineage>
        <taxon>Bacteria</taxon>
        <taxon>Pseudomonadati</taxon>
        <taxon>Bacteroidota</taxon>
        <taxon>Sphingobacteriia</taxon>
        <taxon>Sphingobacteriales</taxon>
        <taxon>Sphingobacteriaceae</taxon>
        <taxon>Mucilaginibacter</taxon>
    </lineage>
</organism>
<feature type="transmembrane region" description="Helical" evidence="4">
    <location>
        <begin position="36"/>
        <end position="53"/>
    </location>
</feature>
<evidence type="ECO:0000313" key="7">
    <source>
        <dbReference type="Proteomes" id="UP000199705"/>
    </source>
</evidence>
<keyword evidence="7" id="KW-1185">Reference proteome</keyword>
<dbReference type="SMART" id="SM00646">
    <property type="entry name" value="Ami_3"/>
    <property type="match status" value="1"/>
</dbReference>
<dbReference type="InterPro" id="IPR002508">
    <property type="entry name" value="MurNAc-LAA_cat"/>
</dbReference>
<sequence length="481" mass="54083">MDVFNYLIGASACMGLGYMLYPLVLKHLTFFSITRFYLLFTVTISLIIPAIHIKVREPLPVSPTTQNVIVTQTTAPEKEYLQPVARQNNTINWLLIAGAVYSAICFAIIFKTAFSVLKIINHVKKHGVRSGENYLVVDRYKNNASFFNYIFISPGNTASSEIAQVLAHEKTHARLFHSADNLYMELVKAFFWFNPFIYLIANALNEVHEVEVDHLMKHVFNAKQYASLILKLSTSSSTGLVNQFSTYSSKSRIVMLFKPHSHALKKLWYLAIVPVLAIYGYWISVEKVYGKALKKDFVLVLDAGHGGSQYGTVGAGGYIEKDLNLEVVNQIKAVAEKQGIHTILTRPDDSYLDLRGRVVYKGDAFISIHLNAPGYWTKHTNGMEVIIDKNELYPLNKKLAGHLKTSLQQLSGINTRRKMDISETSPDNTLYILRHNKAPAVLLELGYMTDTADLNYITKADNQYKIAEKIVNAIVAYGTGE</sequence>
<dbReference type="SUPFAM" id="SSF53187">
    <property type="entry name" value="Zn-dependent exopeptidases"/>
    <property type="match status" value="1"/>
</dbReference>
<dbReference type="InterPro" id="IPR008756">
    <property type="entry name" value="Peptidase_M56"/>
</dbReference>
<name>A0A1G8N4Y7_9SPHI</name>
<gene>
    <name evidence="6" type="ORF">SAMN05192573_13116</name>
</gene>
<keyword evidence="4" id="KW-0812">Transmembrane</keyword>
<keyword evidence="4" id="KW-0472">Membrane</keyword>
<feature type="transmembrane region" description="Helical" evidence="4">
    <location>
        <begin position="91"/>
        <end position="110"/>
    </location>
</feature>
<proteinExistence type="predicted"/>
<dbReference type="STRING" id="551996.SAMN05192573_13116"/>
<dbReference type="CDD" id="cd02696">
    <property type="entry name" value="MurNAc-LAA"/>
    <property type="match status" value="1"/>
</dbReference>
<feature type="domain" description="MurNAc-LAA" evidence="5">
    <location>
        <begin position="358"/>
        <end position="475"/>
    </location>
</feature>
<dbReference type="Pfam" id="PF01520">
    <property type="entry name" value="Amidase_3"/>
    <property type="match status" value="1"/>
</dbReference>
<dbReference type="GO" id="GO:0008745">
    <property type="term" value="F:N-acetylmuramoyl-L-alanine amidase activity"/>
    <property type="evidence" value="ECO:0007669"/>
    <property type="project" value="UniProtKB-EC"/>
</dbReference>
<dbReference type="Gene3D" id="3.40.630.40">
    <property type="entry name" value="Zn-dependent exopeptidases"/>
    <property type="match status" value="1"/>
</dbReference>
<dbReference type="PANTHER" id="PTHR30404:SF0">
    <property type="entry name" value="N-ACETYLMURAMOYL-L-ALANINE AMIDASE AMIC"/>
    <property type="match status" value="1"/>
</dbReference>
<dbReference type="EMBL" id="FNCG01000031">
    <property type="protein sequence ID" value="SDI75264.1"/>
    <property type="molecule type" value="Genomic_DNA"/>
</dbReference>
<feature type="transmembrane region" description="Helical" evidence="4">
    <location>
        <begin position="6"/>
        <end position="24"/>
    </location>
</feature>
<evidence type="ECO:0000256" key="1">
    <source>
        <dbReference type="ARBA" id="ARBA00001561"/>
    </source>
</evidence>